<dbReference type="PROSITE" id="PS50942">
    <property type="entry name" value="ENTH"/>
    <property type="match status" value="1"/>
</dbReference>
<dbReference type="InterPro" id="IPR013809">
    <property type="entry name" value="ENTH"/>
</dbReference>
<dbReference type="SMART" id="SM00273">
    <property type="entry name" value="ENTH"/>
    <property type="match status" value="1"/>
</dbReference>
<name>A0ABM1BBA5_LIMPO</name>
<feature type="domain" description="ENTH" evidence="2">
    <location>
        <begin position="13"/>
        <end position="145"/>
    </location>
</feature>
<sequence length="617" mass="68768">MWKIREITDKVTNVVMNYTEVETKVREATNDDPWGPTGNQMQDLAQSTFAYEHFPEVMGMLWKRMLHDKRNWRRTYKSLLVLGYLVKNGSERVVTSAREHIYDLRSLENYSFIDEQGKDQGVNVRQRVKDLIDFIQDDDRLREERKKAKKSKDKYIGMSSETLGYRYNDKYDKKYKDDFDFDINKSSSRLPKLSFGRRKSFEDSPDSNDEDKKSNDGRFDFKDEDSDSVENRSTKSLEKTRGLSKTNRKIDLGAAANFGKETKLEPTDLRENTSSQMEPVKNPHLASNPTPKQLSATNQDLLSDLVDFGSSANETATDNDNFADFSQFQSASETSQTSKHDEFGDFTVFSSSSTSTVTTVSSLPSLGLLEPVPLASSVNQSTTITSVQQPASTMFPIHQVAASNLLVQQPGPPMFAAQQAMPLSFPVQQPAPSMFHFQHAANLTFPVQQKAPSLFPVQQAASTPFQPSQNLRPGFNQNNTILMTGFNQNNSVLKPDLMGAEDSSTMQFPSQTGFQQMPSSSNVFANIMKTTNTWSNMGNVNINVEDLSRGKLASKPSPPSLNQMAVMNNLTSGVQQMSFGPNQVQPRLGNPSNGSLLIGGMPHHQPGISSSQGPLGM</sequence>
<dbReference type="PANTHER" id="PTHR12276">
    <property type="entry name" value="EPSIN/ENT-RELATED"/>
    <property type="match status" value="1"/>
</dbReference>
<feature type="region of interest" description="Disordered" evidence="1">
    <location>
        <begin position="257"/>
        <end position="295"/>
    </location>
</feature>
<dbReference type="InterPro" id="IPR008942">
    <property type="entry name" value="ENTH_VHS"/>
</dbReference>
<proteinExistence type="predicted"/>
<dbReference type="Gene3D" id="1.25.40.90">
    <property type="match status" value="1"/>
</dbReference>
<feature type="compositionally biased region" description="Polar residues" evidence="1">
    <location>
        <begin position="607"/>
        <end position="617"/>
    </location>
</feature>
<feature type="compositionally biased region" description="Polar residues" evidence="1">
    <location>
        <begin position="285"/>
        <end position="295"/>
    </location>
</feature>
<dbReference type="SUPFAM" id="SSF48464">
    <property type="entry name" value="ENTH/VHS domain"/>
    <property type="match status" value="1"/>
</dbReference>
<evidence type="ECO:0000313" key="3">
    <source>
        <dbReference type="Proteomes" id="UP000694941"/>
    </source>
</evidence>
<evidence type="ECO:0000313" key="4">
    <source>
        <dbReference type="RefSeq" id="XP_013778546.1"/>
    </source>
</evidence>
<organism evidence="3 4">
    <name type="scientific">Limulus polyphemus</name>
    <name type="common">Atlantic horseshoe crab</name>
    <dbReference type="NCBI Taxonomy" id="6850"/>
    <lineage>
        <taxon>Eukaryota</taxon>
        <taxon>Metazoa</taxon>
        <taxon>Ecdysozoa</taxon>
        <taxon>Arthropoda</taxon>
        <taxon>Chelicerata</taxon>
        <taxon>Merostomata</taxon>
        <taxon>Xiphosura</taxon>
        <taxon>Limulidae</taxon>
        <taxon>Limulus</taxon>
    </lineage>
</organism>
<feature type="region of interest" description="Disordered" evidence="1">
    <location>
        <begin position="196"/>
        <end position="242"/>
    </location>
</feature>
<accession>A0ABM1BBA5</accession>
<dbReference type="Proteomes" id="UP000694941">
    <property type="component" value="Unplaced"/>
</dbReference>
<dbReference type="GeneID" id="106463118"/>
<dbReference type="CDD" id="cd16989">
    <property type="entry name" value="ENTH_EpsinR"/>
    <property type="match status" value="1"/>
</dbReference>
<dbReference type="Pfam" id="PF01417">
    <property type="entry name" value="ENTH"/>
    <property type="match status" value="1"/>
</dbReference>
<feature type="compositionally biased region" description="Basic and acidic residues" evidence="1">
    <location>
        <begin position="210"/>
        <end position="221"/>
    </location>
</feature>
<protein>
    <submittedName>
        <fullName evidence="4">Clathrin interactor 1-like isoform X1</fullName>
    </submittedName>
</protein>
<reference evidence="4" key="1">
    <citation type="submission" date="2025-08" db="UniProtKB">
        <authorList>
            <consortium name="RefSeq"/>
        </authorList>
    </citation>
    <scope>IDENTIFICATION</scope>
    <source>
        <tissue evidence="4">Muscle</tissue>
    </source>
</reference>
<feature type="compositionally biased region" description="Basic and acidic residues" evidence="1">
    <location>
        <begin position="229"/>
        <end position="241"/>
    </location>
</feature>
<dbReference type="PANTHER" id="PTHR12276:SF45">
    <property type="entry name" value="CLATHRIN INTERACTOR 1"/>
    <property type="match status" value="1"/>
</dbReference>
<evidence type="ECO:0000256" key="1">
    <source>
        <dbReference type="SAM" id="MobiDB-lite"/>
    </source>
</evidence>
<dbReference type="RefSeq" id="XP_013778546.1">
    <property type="nucleotide sequence ID" value="XM_013923092.2"/>
</dbReference>
<feature type="region of interest" description="Disordered" evidence="1">
    <location>
        <begin position="592"/>
        <end position="617"/>
    </location>
</feature>
<evidence type="ECO:0000259" key="2">
    <source>
        <dbReference type="PROSITE" id="PS50942"/>
    </source>
</evidence>
<keyword evidence="3" id="KW-1185">Reference proteome</keyword>
<feature type="compositionally biased region" description="Basic and acidic residues" evidence="1">
    <location>
        <begin position="260"/>
        <end position="271"/>
    </location>
</feature>
<gene>
    <name evidence="4" type="primary">LOC106463118</name>
</gene>